<comment type="pathway">
    <text evidence="5">Isoprenoid biosynthesis; dimethylallyl diphosphate biosynthesis; dimethylallyl diphosphate from (2E)-4-hydroxy-3-methylbutenyl diphosphate: step 1/1.</text>
</comment>
<feature type="binding site" evidence="5">
    <location>
        <position position="67"/>
    </location>
    <ligand>
        <name>isopentenyl diphosphate</name>
        <dbReference type="ChEBI" id="CHEBI:128769"/>
    </ligand>
</feature>
<keyword evidence="8" id="KW-1185">Reference proteome</keyword>
<dbReference type="HAMAP" id="MF_00191">
    <property type="entry name" value="IspH"/>
    <property type="match status" value="1"/>
</dbReference>
<name>A0A7W6S0W2_9PROT</name>
<dbReference type="GO" id="GO:0016114">
    <property type="term" value="P:terpenoid biosynthetic process"/>
    <property type="evidence" value="ECO:0007669"/>
    <property type="project" value="UniProtKB-UniRule"/>
</dbReference>
<keyword evidence="3 5" id="KW-0408">Iron</keyword>
<feature type="binding site" evidence="5">
    <location>
        <position position="292"/>
    </location>
    <ligand>
        <name>isopentenyl diphosphate</name>
        <dbReference type="ChEBI" id="CHEBI:128769"/>
    </ligand>
</feature>
<dbReference type="UniPathway" id="UPA00056">
    <property type="reaction ID" value="UER00097"/>
</dbReference>
<keyword evidence="4 5" id="KW-0411">Iron-sulfur</keyword>
<comment type="pathway">
    <text evidence="5">Isoprenoid biosynthesis; isopentenyl diphosphate biosynthesis via DXP pathway; isopentenyl diphosphate from 1-deoxy-D-xylulose 5-phosphate: step 6/6.</text>
</comment>
<dbReference type="Pfam" id="PF02401">
    <property type="entry name" value="LYTB"/>
    <property type="match status" value="1"/>
</dbReference>
<feature type="binding site" evidence="5">
    <location>
        <position position="67"/>
    </location>
    <ligand>
        <name>(2E)-4-hydroxy-3-methylbut-2-enyl diphosphate</name>
        <dbReference type="ChEBI" id="CHEBI:128753"/>
    </ligand>
</feature>
<feature type="binding site" evidence="5">
    <location>
        <position position="248"/>
    </location>
    <ligand>
        <name>isopentenyl diphosphate</name>
        <dbReference type="ChEBI" id="CHEBI:128769"/>
    </ligand>
</feature>
<keyword evidence="5" id="KW-0414">Isoprene biosynthesis</keyword>
<evidence type="ECO:0000256" key="4">
    <source>
        <dbReference type="ARBA" id="ARBA00023014"/>
    </source>
</evidence>
<feature type="binding site" evidence="5">
    <location>
        <position position="122"/>
    </location>
    <ligand>
        <name>[4Fe-4S] cluster</name>
        <dbReference type="ChEBI" id="CHEBI:49883"/>
    </ligand>
</feature>
<feature type="binding site" evidence="5">
    <location>
        <position position="67"/>
    </location>
    <ligand>
        <name>dimethylallyl diphosphate</name>
        <dbReference type="ChEBI" id="CHEBI:57623"/>
    </ligand>
</feature>
<evidence type="ECO:0000313" key="8">
    <source>
        <dbReference type="Proteomes" id="UP000555728"/>
    </source>
</evidence>
<dbReference type="PANTHER" id="PTHR30426:SF0">
    <property type="entry name" value="4-HYDROXY-3-METHYLBUT-2-ENYL DIPHOSPHATE REDUCTASE"/>
    <property type="match status" value="1"/>
</dbReference>
<feature type="region of interest" description="Disordered" evidence="6">
    <location>
        <begin position="1"/>
        <end position="21"/>
    </location>
</feature>
<keyword evidence="2 5" id="KW-0479">Metal-binding</keyword>
<sequence>MDDTPATPAAPGAASERTAPDAMPTHLRVILASPRGFCAGVERAIEIVERALEIYGPPVYVRHEIVHNKHVVETLRNQGAVFVEELTEVPDGAVTVFSAHGVPQAVVKEADRRALPVIDATCPLVSKVHREGQNLARKGREVIMIGHEGHPEVEGTRGQVPGGVHLVSQVEDVERLQIRDPDMVGYVTQTTLSVDDTKDVIEALKRRFPKIQGPDVKDICYATQNRQTAVRELASQVDLLLVVGARNSSNSNRLAEIGTTMGVPSYLIDDATMIEDAWFRGVSVVGVTAGASAPERLVRDLVARIDKVAPARAEQLQGIEEHMQFKLPRVLSDAMRERGIDPEGPRDRDRHDLHVA</sequence>
<comment type="catalytic activity">
    <reaction evidence="5">
        <text>dimethylallyl diphosphate + 2 oxidized [2Fe-2S]-[ferredoxin] + H2O = (2E)-4-hydroxy-3-methylbut-2-enyl diphosphate + 2 reduced [2Fe-2S]-[ferredoxin] + 2 H(+)</text>
        <dbReference type="Rhea" id="RHEA:24825"/>
        <dbReference type="Rhea" id="RHEA-COMP:10000"/>
        <dbReference type="Rhea" id="RHEA-COMP:10001"/>
        <dbReference type="ChEBI" id="CHEBI:15377"/>
        <dbReference type="ChEBI" id="CHEBI:15378"/>
        <dbReference type="ChEBI" id="CHEBI:33737"/>
        <dbReference type="ChEBI" id="CHEBI:33738"/>
        <dbReference type="ChEBI" id="CHEBI:57623"/>
        <dbReference type="ChEBI" id="CHEBI:128753"/>
        <dbReference type="EC" id="1.17.7.4"/>
    </reaction>
</comment>
<feature type="binding site" evidence="5">
    <location>
        <position position="150"/>
    </location>
    <ligand>
        <name>(2E)-4-hydroxy-3-methylbut-2-enyl diphosphate</name>
        <dbReference type="ChEBI" id="CHEBI:128753"/>
    </ligand>
</feature>
<feature type="binding site" evidence="5">
    <location>
        <position position="38"/>
    </location>
    <ligand>
        <name>[4Fe-4S] cluster</name>
        <dbReference type="ChEBI" id="CHEBI:49883"/>
    </ligand>
</feature>
<comment type="similarity">
    <text evidence="5">Belongs to the IspH family.</text>
</comment>
<feature type="binding site" evidence="5">
    <location>
        <position position="100"/>
    </location>
    <ligand>
        <name>isopentenyl diphosphate</name>
        <dbReference type="ChEBI" id="CHEBI:128769"/>
    </ligand>
</feature>
<feature type="binding site" evidence="5">
    <location>
        <position position="250"/>
    </location>
    <ligand>
        <name>isopentenyl diphosphate</name>
        <dbReference type="ChEBI" id="CHEBI:128769"/>
    </ligand>
</feature>
<feature type="binding site" evidence="5">
    <location>
        <position position="100"/>
    </location>
    <ligand>
        <name>dimethylallyl diphosphate</name>
        <dbReference type="ChEBI" id="CHEBI:57623"/>
    </ligand>
</feature>
<dbReference type="Gene3D" id="3.40.50.11270">
    <property type="match status" value="1"/>
</dbReference>
<dbReference type="InterPro" id="IPR003451">
    <property type="entry name" value="LytB/IspH"/>
</dbReference>
<evidence type="ECO:0000256" key="5">
    <source>
        <dbReference type="HAMAP-Rule" id="MF_00191"/>
    </source>
</evidence>
<dbReference type="UniPathway" id="UPA00059">
    <property type="reaction ID" value="UER00105"/>
</dbReference>
<dbReference type="GO" id="GO:0046872">
    <property type="term" value="F:metal ion binding"/>
    <property type="evidence" value="ECO:0007669"/>
    <property type="project" value="UniProtKB-KW"/>
</dbReference>
<feature type="binding site" evidence="5">
    <location>
        <position position="150"/>
    </location>
    <ligand>
        <name>dimethylallyl diphosphate</name>
        <dbReference type="ChEBI" id="CHEBI:57623"/>
    </ligand>
</feature>
<feature type="region of interest" description="Disordered" evidence="6">
    <location>
        <begin position="337"/>
        <end position="356"/>
    </location>
</feature>
<dbReference type="GO" id="GO:0019288">
    <property type="term" value="P:isopentenyl diphosphate biosynthetic process, methylerythritol 4-phosphate pathway"/>
    <property type="evidence" value="ECO:0007669"/>
    <property type="project" value="UniProtKB-UniRule"/>
</dbReference>
<feature type="binding site" evidence="5">
    <location>
        <position position="190"/>
    </location>
    <ligand>
        <name>(2E)-4-hydroxy-3-methylbut-2-enyl diphosphate</name>
        <dbReference type="ChEBI" id="CHEBI:128753"/>
    </ligand>
</feature>
<evidence type="ECO:0000256" key="3">
    <source>
        <dbReference type="ARBA" id="ARBA00023004"/>
    </source>
</evidence>
<accession>A0A7W6S0W2</accession>
<organism evidence="7 8">
    <name type="scientific">Roseospira goensis</name>
    <dbReference type="NCBI Taxonomy" id="391922"/>
    <lineage>
        <taxon>Bacteria</taxon>
        <taxon>Pseudomonadati</taxon>
        <taxon>Pseudomonadota</taxon>
        <taxon>Alphaproteobacteria</taxon>
        <taxon>Rhodospirillales</taxon>
        <taxon>Rhodospirillaceae</taxon>
        <taxon>Roseospira</taxon>
    </lineage>
</organism>
<feature type="binding site" evidence="5">
    <location>
        <position position="220"/>
    </location>
    <ligand>
        <name>[4Fe-4S] cluster</name>
        <dbReference type="ChEBI" id="CHEBI:49883"/>
    </ligand>
</feature>
<feature type="binding site" evidence="5">
    <location>
        <position position="249"/>
    </location>
    <ligand>
        <name>dimethylallyl diphosphate</name>
        <dbReference type="ChEBI" id="CHEBI:57623"/>
    </ligand>
</feature>
<reference evidence="7 8" key="1">
    <citation type="submission" date="2020-08" db="EMBL/GenBank/DDBJ databases">
        <title>Genome sequencing of Purple Non-Sulfur Bacteria from various extreme environments.</title>
        <authorList>
            <person name="Mayer M."/>
        </authorList>
    </citation>
    <scope>NUCLEOTIDE SEQUENCE [LARGE SCALE GENOMIC DNA]</scope>
    <source>
        <strain evidence="7 8">JA135</strain>
    </source>
</reference>
<feature type="binding site" evidence="5">
    <location>
        <position position="292"/>
    </location>
    <ligand>
        <name>dimethylallyl diphosphate</name>
        <dbReference type="ChEBI" id="CHEBI:57623"/>
    </ligand>
</feature>
<dbReference type="GO" id="GO:0051539">
    <property type="term" value="F:4 iron, 4 sulfur cluster binding"/>
    <property type="evidence" value="ECO:0007669"/>
    <property type="project" value="UniProtKB-UniRule"/>
</dbReference>
<dbReference type="GO" id="GO:0051745">
    <property type="term" value="F:4-hydroxy-3-methylbut-2-enyl diphosphate reductase activity"/>
    <property type="evidence" value="ECO:0007669"/>
    <property type="project" value="UniProtKB-UniRule"/>
</dbReference>
<dbReference type="PANTHER" id="PTHR30426">
    <property type="entry name" value="4-HYDROXY-3-METHYLBUT-2-ENYL DIPHOSPHATE REDUCTASE"/>
    <property type="match status" value="1"/>
</dbReference>
<comment type="catalytic activity">
    <reaction evidence="5">
        <text>isopentenyl diphosphate + 2 oxidized [2Fe-2S]-[ferredoxin] + H2O = (2E)-4-hydroxy-3-methylbut-2-enyl diphosphate + 2 reduced [2Fe-2S]-[ferredoxin] + 2 H(+)</text>
        <dbReference type="Rhea" id="RHEA:24488"/>
        <dbReference type="Rhea" id="RHEA-COMP:10000"/>
        <dbReference type="Rhea" id="RHEA-COMP:10001"/>
        <dbReference type="ChEBI" id="CHEBI:15377"/>
        <dbReference type="ChEBI" id="CHEBI:15378"/>
        <dbReference type="ChEBI" id="CHEBI:33737"/>
        <dbReference type="ChEBI" id="CHEBI:33738"/>
        <dbReference type="ChEBI" id="CHEBI:128753"/>
        <dbReference type="ChEBI" id="CHEBI:128769"/>
        <dbReference type="EC" id="1.17.7.4"/>
    </reaction>
</comment>
<dbReference type="NCBIfam" id="NF002188">
    <property type="entry name" value="PRK01045.1-2"/>
    <property type="match status" value="1"/>
</dbReference>
<dbReference type="AlphaFoldDB" id="A0A7W6S0W2"/>
<evidence type="ECO:0000313" key="7">
    <source>
        <dbReference type="EMBL" id="MBB4286676.1"/>
    </source>
</evidence>
<dbReference type="Proteomes" id="UP000555728">
    <property type="component" value="Unassembled WGS sequence"/>
</dbReference>
<comment type="cofactor">
    <cofactor evidence="5">
        <name>[4Fe-4S] cluster</name>
        <dbReference type="ChEBI" id="CHEBI:49883"/>
    </cofactor>
    <text evidence="5">Binds 1 [4Fe-4S] cluster per subunit.</text>
</comment>
<evidence type="ECO:0000256" key="6">
    <source>
        <dbReference type="SAM" id="MobiDB-lite"/>
    </source>
</evidence>
<keyword evidence="1 5" id="KW-0004">4Fe-4S</keyword>
<feature type="binding site" evidence="5">
    <location>
        <position position="248"/>
    </location>
    <ligand>
        <name>(2E)-4-hydroxy-3-methylbut-2-enyl diphosphate</name>
        <dbReference type="ChEBI" id="CHEBI:128753"/>
    </ligand>
</feature>
<dbReference type="Gene3D" id="3.40.1010.20">
    <property type="entry name" value="4-hydroxy-3-methylbut-2-enyl diphosphate reductase, catalytic domain"/>
    <property type="match status" value="2"/>
</dbReference>
<evidence type="ECO:0000256" key="1">
    <source>
        <dbReference type="ARBA" id="ARBA00022485"/>
    </source>
</evidence>
<feature type="binding site" evidence="5">
    <location>
        <position position="292"/>
    </location>
    <ligand>
        <name>(2E)-4-hydroxy-3-methylbut-2-enyl diphosphate</name>
        <dbReference type="ChEBI" id="CHEBI:128753"/>
    </ligand>
</feature>
<dbReference type="GO" id="GO:0050992">
    <property type="term" value="P:dimethylallyl diphosphate biosynthetic process"/>
    <property type="evidence" value="ECO:0007669"/>
    <property type="project" value="UniProtKB-UniRule"/>
</dbReference>
<dbReference type="EC" id="1.17.7.4" evidence="5"/>
<feature type="binding site" evidence="5">
    <location>
        <position position="100"/>
    </location>
    <ligand>
        <name>(2E)-4-hydroxy-3-methylbut-2-enyl diphosphate</name>
        <dbReference type="ChEBI" id="CHEBI:128753"/>
    </ligand>
</feature>
<proteinExistence type="inferred from homology"/>
<dbReference type="CDD" id="cd13944">
    <property type="entry name" value="lytB_ispH"/>
    <property type="match status" value="1"/>
</dbReference>
<dbReference type="NCBIfam" id="NF002190">
    <property type="entry name" value="PRK01045.1-4"/>
    <property type="match status" value="1"/>
</dbReference>
<feature type="binding site" evidence="5">
    <location>
        <position position="250"/>
    </location>
    <ligand>
        <name>dimethylallyl diphosphate</name>
        <dbReference type="ChEBI" id="CHEBI:57623"/>
    </ligand>
</feature>
<feature type="binding site" evidence="5">
    <location>
        <position position="249"/>
    </location>
    <ligand>
        <name>(2E)-4-hydroxy-3-methylbut-2-enyl diphosphate</name>
        <dbReference type="ChEBI" id="CHEBI:128753"/>
    </ligand>
</feature>
<feature type="binding site" evidence="5">
    <location>
        <position position="249"/>
    </location>
    <ligand>
        <name>isopentenyl diphosphate</name>
        <dbReference type="ChEBI" id="CHEBI:128769"/>
    </ligand>
</feature>
<dbReference type="RefSeq" id="WP_425502592.1">
    <property type="nucleotide sequence ID" value="NZ_JACIGI010000019.1"/>
</dbReference>
<feature type="active site" description="Proton donor" evidence="5">
    <location>
        <position position="152"/>
    </location>
</feature>
<feature type="binding site" evidence="5">
    <location>
        <position position="250"/>
    </location>
    <ligand>
        <name>(2E)-4-hydroxy-3-methylbut-2-enyl diphosphate</name>
        <dbReference type="ChEBI" id="CHEBI:128753"/>
    </ligand>
</feature>
<comment type="function">
    <text evidence="5">Catalyzes the conversion of 1-hydroxy-2-methyl-2-(E)-butenyl 4-diphosphate (HMBPP) into a mixture of isopentenyl diphosphate (IPP) and dimethylallyl diphosphate (DMAPP). Acts in the terminal step of the DOXP/MEP pathway for isoprenoid precursor biosynthesis.</text>
</comment>
<feature type="compositionally biased region" description="Low complexity" evidence="6">
    <location>
        <begin position="1"/>
        <end position="14"/>
    </location>
</feature>
<protein>
    <recommendedName>
        <fullName evidence="5">4-hydroxy-3-methylbut-2-enyl diphosphate reductase</fullName>
        <shortName evidence="5">HMBPP reductase</shortName>
        <ecNumber evidence="5">1.17.7.4</ecNumber>
    </recommendedName>
</protein>
<comment type="caution">
    <text evidence="7">The sequence shown here is derived from an EMBL/GenBank/DDBJ whole genome shotgun (WGS) entry which is preliminary data.</text>
</comment>
<feature type="binding site" evidence="5">
    <location>
        <position position="248"/>
    </location>
    <ligand>
        <name>dimethylallyl diphosphate</name>
        <dbReference type="ChEBI" id="CHEBI:57623"/>
    </ligand>
</feature>
<keyword evidence="5 7" id="KW-0560">Oxidoreductase</keyword>
<evidence type="ECO:0000256" key="2">
    <source>
        <dbReference type="ARBA" id="ARBA00022723"/>
    </source>
</evidence>
<gene>
    <name evidence="5" type="primary">ispH</name>
    <name evidence="7" type="ORF">GGD88_002411</name>
</gene>
<feature type="binding site" evidence="5">
    <location>
        <position position="150"/>
    </location>
    <ligand>
        <name>isopentenyl diphosphate</name>
        <dbReference type="ChEBI" id="CHEBI:128769"/>
    </ligand>
</feature>
<dbReference type="NCBIfam" id="TIGR00216">
    <property type="entry name" value="ispH_lytB"/>
    <property type="match status" value="1"/>
</dbReference>
<dbReference type="EMBL" id="JACIGI010000019">
    <property type="protein sequence ID" value="MBB4286676.1"/>
    <property type="molecule type" value="Genomic_DNA"/>
</dbReference>